<evidence type="ECO:0000313" key="3">
    <source>
        <dbReference type="Proteomes" id="UP000734218"/>
    </source>
</evidence>
<organism evidence="2 3">
    <name type="scientific">Sphingomonas jejuensis</name>
    <dbReference type="NCBI Taxonomy" id="904715"/>
    <lineage>
        <taxon>Bacteria</taxon>
        <taxon>Pseudomonadati</taxon>
        <taxon>Pseudomonadota</taxon>
        <taxon>Alphaproteobacteria</taxon>
        <taxon>Sphingomonadales</taxon>
        <taxon>Sphingomonadaceae</taxon>
        <taxon>Sphingomonas</taxon>
    </lineage>
</organism>
<gene>
    <name evidence="2" type="ORF">GGR88_001504</name>
</gene>
<protein>
    <submittedName>
        <fullName evidence="2">Uncharacterized protein</fullName>
    </submittedName>
</protein>
<comment type="caution">
    <text evidence="2">The sequence shown here is derived from an EMBL/GenBank/DDBJ whole genome shotgun (WGS) entry which is preliminary data.</text>
</comment>
<reference evidence="2 3" key="1">
    <citation type="submission" date="2020-03" db="EMBL/GenBank/DDBJ databases">
        <title>Genomic Encyclopedia of Type Strains, Phase IV (KMG-IV): sequencing the most valuable type-strain genomes for metagenomic binning, comparative biology and taxonomic classification.</title>
        <authorList>
            <person name="Goeker M."/>
        </authorList>
    </citation>
    <scope>NUCLEOTIDE SEQUENCE [LARGE SCALE GENOMIC DNA]</scope>
    <source>
        <strain evidence="2 3">DSM 27651</strain>
    </source>
</reference>
<evidence type="ECO:0000313" key="2">
    <source>
        <dbReference type="EMBL" id="NJC34030.1"/>
    </source>
</evidence>
<dbReference type="RefSeq" id="WP_167953931.1">
    <property type="nucleotide sequence ID" value="NZ_JAATJE010000001.1"/>
</dbReference>
<keyword evidence="1" id="KW-0812">Transmembrane</keyword>
<dbReference type="EMBL" id="JAATJE010000001">
    <property type="protein sequence ID" value="NJC34030.1"/>
    <property type="molecule type" value="Genomic_DNA"/>
</dbReference>
<accession>A0ABX0XLC0</accession>
<keyword evidence="1" id="KW-0472">Membrane</keyword>
<keyword evidence="3" id="KW-1185">Reference proteome</keyword>
<keyword evidence="1" id="KW-1133">Transmembrane helix</keyword>
<proteinExistence type="predicted"/>
<sequence length="62" mass="6290">MRSDLLVGAGVAAVMAAGAAALDHRRRRRAHVDAVGMVPWTGVQAAALFVAILLAALAVRAG</sequence>
<dbReference type="Proteomes" id="UP000734218">
    <property type="component" value="Unassembled WGS sequence"/>
</dbReference>
<name>A0ABX0XLC0_9SPHN</name>
<feature type="transmembrane region" description="Helical" evidence="1">
    <location>
        <begin position="37"/>
        <end position="59"/>
    </location>
</feature>
<evidence type="ECO:0000256" key="1">
    <source>
        <dbReference type="SAM" id="Phobius"/>
    </source>
</evidence>